<reference evidence="1" key="1">
    <citation type="submission" date="2020-02" db="EMBL/GenBank/DDBJ databases">
        <authorList>
            <person name="Palmer J.M."/>
        </authorList>
    </citation>
    <scope>NUCLEOTIDE SEQUENCE</scope>
    <source>
        <strain evidence="1">EPUS1.4</strain>
        <tissue evidence="1">Thallus</tissue>
    </source>
</reference>
<keyword evidence="2" id="KW-1185">Reference proteome</keyword>
<evidence type="ECO:0000313" key="1">
    <source>
        <dbReference type="EMBL" id="KAF7502925.1"/>
    </source>
</evidence>
<dbReference type="Proteomes" id="UP000606974">
    <property type="component" value="Unassembled WGS sequence"/>
</dbReference>
<evidence type="ECO:0000313" key="2">
    <source>
        <dbReference type="Proteomes" id="UP000606974"/>
    </source>
</evidence>
<proteinExistence type="predicted"/>
<dbReference type="PANTHER" id="PTHR19959">
    <property type="entry name" value="KINESIN LIGHT CHAIN"/>
    <property type="match status" value="1"/>
</dbReference>
<accession>A0A8H7ACV2</accession>
<gene>
    <name evidence="1" type="ORF">GJ744_004801</name>
</gene>
<protein>
    <submittedName>
        <fullName evidence="1">Uncharacterized protein</fullName>
    </submittedName>
</protein>
<sequence length="298" mass="33791">MCHTSTFSEMASSSSIITPVRVRDSRSDHSSKRQKRANFALLSFLFLRIRTVNSSPQPSTNTPVDGRSLNRRETYESAYSNTLQAASWRSHLGAGYRDRYQRTGAMTDLKIAIQRYHEALDATPADHPDRANRLGGLGVGYRDRYQRTEAMTDLEMAIQQYQEALDTTPADHPDRAGRLQDLGIGYHDRYQRTGAMTDLEMAIQRYQEALDHSSQTQLLELECDASKVCGLTYTIKDTQDLSLPQPEFLIANITDFIRRLRLSGIVAAFKEFLKKNPIVIDDDHDYGDLTARSTYTLP</sequence>
<dbReference type="SUPFAM" id="SSF48452">
    <property type="entry name" value="TPR-like"/>
    <property type="match status" value="1"/>
</dbReference>
<dbReference type="Gene3D" id="1.25.40.10">
    <property type="entry name" value="Tetratricopeptide repeat domain"/>
    <property type="match status" value="1"/>
</dbReference>
<comment type="caution">
    <text evidence="1">The sequence shown here is derived from an EMBL/GenBank/DDBJ whole genome shotgun (WGS) entry which is preliminary data.</text>
</comment>
<dbReference type="EMBL" id="JAACFV010000208">
    <property type="protein sequence ID" value="KAF7502925.1"/>
    <property type="molecule type" value="Genomic_DNA"/>
</dbReference>
<dbReference type="InterPro" id="IPR011990">
    <property type="entry name" value="TPR-like_helical_dom_sf"/>
</dbReference>
<dbReference type="Pfam" id="PF13374">
    <property type="entry name" value="TPR_10"/>
    <property type="match status" value="3"/>
</dbReference>
<dbReference type="AlphaFoldDB" id="A0A8H7ACV2"/>
<organism evidence="1 2">
    <name type="scientific">Endocarpon pusillum</name>
    <dbReference type="NCBI Taxonomy" id="364733"/>
    <lineage>
        <taxon>Eukaryota</taxon>
        <taxon>Fungi</taxon>
        <taxon>Dikarya</taxon>
        <taxon>Ascomycota</taxon>
        <taxon>Pezizomycotina</taxon>
        <taxon>Eurotiomycetes</taxon>
        <taxon>Chaetothyriomycetidae</taxon>
        <taxon>Verrucariales</taxon>
        <taxon>Verrucariaceae</taxon>
        <taxon>Endocarpon</taxon>
    </lineage>
</organism>
<name>A0A8H7ACV2_9EURO</name>
<dbReference type="PANTHER" id="PTHR19959:SF119">
    <property type="entry name" value="FUNGAL LIPASE-LIKE DOMAIN-CONTAINING PROTEIN"/>
    <property type="match status" value="1"/>
</dbReference>
<dbReference type="OrthoDB" id="9991317at2759"/>